<evidence type="ECO:0000256" key="7">
    <source>
        <dbReference type="SAM" id="SignalP"/>
    </source>
</evidence>
<proteinExistence type="inferred from homology"/>
<dbReference type="EC" id="7.-.-.-" evidence="6"/>
<evidence type="ECO:0000256" key="4">
    <source>
        <dbReference type="ARBA" id="ARBA00022643"/>
    </source>
</evidence>
<reference evidence="9 10" key="1">
    <citation type="submission" date="2019-11" db="EMBL/GenBank/DDBJ databases">
        <title>Pseudodesulfovibrio alkaliphilus, sp. nov., an alkaliphilic sulfate-reducing bacteria from mud volcano of Taman peninsula, Russia.</title>
        <authorList>
            <person name="Frolova A."/>
            <person name="Merkel A.Y."/>
            <person name="Slobodkin A.I."/>
        </authorList>
    </citation>
    <scope>NUCLEOTIDE SEQUENCE [LARGE SCALE GENOMIC DNA]</scope>
    <source>
        <strain evidence="9 10">F-1</strain>
    </source>
</reference>
<dbReference type="InterPro" id="IPR010209">
    <property type="entry name" value="Ion_transpt_RnfG/RsxG"/>
</dbReference>
<dbReference type="GO" id="GO:0005886">
    <property type="term" value="C:plasma membrane"/>
    <property type="evidence" value="ECO:0007669"/>
    <property type="project" value="UniProtKB-SubCell"/>
</dbReference>
<keyword evidence="1 6" id="KW-0813">Transport</keyword>
<feature type="modified residue" description="FMN phosphoryl threonine" evidence="6">
    <location>
        <position position="162"/>
    </location>
</feature>
<keyword evidence="6" id="KW-1003">Cell membrane</keyword>
<feature type="signal peptide" evidence="7">
    <location>
        <begin position="1"/>
        <end position="23"/>
    </location>
</feature>
<dbReference type="PIRSF" id="PIRSF006091">
    <property type="entry name" value="E_trnsport_RnfG"/>
    <property type="match status" value="1"/>
</dbReference>
<evidence type="ECO:0000256" key="5">
    <source>
        <dbReference type="ARBA" id="ARBA00022982"/>
    </source>
</evidence>
<evidence type="ECO:0000313" key="9">
    <source>
        <dbReference type="EMBL" id="MUM77037.1"/>
    </source>
</evidence>
<organism evidence="9 10">
    <name type="scientific">Pseudodesulfovibrio alkaliphilus</name>
    <dbReference type="NCBI Taxonomy" id="2661613"/>
    <lineage>
        <taxon>Bacteria</taxon>
        <taxon>Pseudomonadati</taxon>
        <taxon>Thermodesulfobacteriota</taxon>
        <taxon>Desulfovibrionia</taxon>
        <taxon>Desulfovibrionales</taxon>
        <taxon>Desulfovibrionaceae</taxon>
    </lineage>
</organism>
<dbReference type="EMBL" id="WODC01000002">
    <property type="protein sequence ID" value="MUM77037.1"/>
    <property type="molecule type" value="Genomic_DNA"/>
</dbReference>
<comment type="cofactor">
    <cofactor evidence="6">
        <name>FMN</name>
        <dbReference type="ChEBI" id="CHEBI:58210"/>
    </cofactor>
</comment>
<dbReference type="GO" id="GO:0022900">
    <property type="term" value="P:electron transport chain"/>
    <property type="evidence" value="ECO:0007669"/>
    <property type="project" value="UniProtKB-UniRule"/>
</dbReference>
<evidence type="ECO:0000256" key="2">
    <source>
        <dbReference type="ARBA" id="ARBA00022553"/>
    </source>
</evidence>
<evidence type="ECO:0000256" key="3">
    <source>
        <dbReference type="ARBA" id="ARBA00022630"/>
    </source>
</evidence>
<evidence type="ECO:0000259" key="8">
    <source>
        <dbReference type="SMART" id="SM00900"/>
    </source>
</evidence>
<keyword evidence="6" id="KW-0472">Membrane</keyword>
<feature type="domain" description="FMN-binding" evidence="8">
    <location>
        <begin position="93"/>
        <end position="179"/>
    </location>
</feature>
<protein>
    <recommendedName>
        <fullName evidence="6">Ion-translocating oxidoreductase complex subunit G</fullName>
        <ecNumber evidence="6">7.-.-.-</ecNumber>
    </recommendedName>
    <alternativeName>
        <fullName evidence="6">Rnf electron transport complex subunit G</fullName>
    </alternativeName>
</protein>
<gene>
    <name evidence="6" type="primary">rnfG</name>
    <name evidence="9" type="ORF">GKC30_05270</name>
</gene>
<evidence type="ECO:0000256" key="6">
    <source>
        <dbReference type="HAMAP-Rule" id="MF_00479"/>
    </source>
</evidence>
<comment type="subunit">
    <text evidence="6">The complex is composed of six subunits: RnfA, RnfB, RnfC, RnfD, RnfE and RnfG.</text>
</comment>
<name>A0A7K1KM04_9BACT</name>
<evidence type="ECO:0000313" key="10">
    <source>
        <dbReference type="Proteomes" id="UP000461162"/>
    </source>
</evidence>
<keyword evidence="6" id="KW-1133">Transmembrane helix</keyword>
<keyword evidence="10" id="KW-1185">Reference proteome</keyword>
<evidence type="ECO:0000256" key="1">
    <source>
        <dbReference type="ARBA" id="ARBA00022448"/>
    </source>
</evidence>
<dbReference type="Pfam" id="PF04205">
    <property type="entry name" value="FMN_bind"/>
    <property type="match status" value="1"/>
</dbReference>
<keyword evidence="7" id="KW-0732">Signal</keyword>
<dbReference type="GO" id="GO:0009055">
    <property type="term" value="F:electron transfer activity"/>
    <property type="evidence" value="ECO:0007669"/>
    <property type="project" value="InterPro"/>
</dbReference>
<dbReference type="InterPro" id="IPR007329">
    <property type="entry name" value="FMN-bd"/>
</dbReference>
<keyword evidence="5 6" id="KW-0249">Electron transport</keyword>
<comment type="caution">
    <text evidence="9">The sequence shown here is derived from an EMBL/GenBank/DDBJ whole genome shotgun (WGS) entry which is preliminary data.</text>
</comment>
<keyword evidence="3 6" id="KW-0285">Flavoprotein</keyword>
<dbReference type="PANTHER" id="PTHR36118:SF1">
    <property type="entry name" value="ION-TRANSLOCATING OXIDOREDUCTASE COMPLEX SUBUNIT G"/>
    <property type="match status" value="1"/>
</dbReference>
<keyword evidence="2 6" id="KW-0597">Phosphoprotein</keyword>
<dbReference type="AlphaFoldDB" id="A0A7K1KM04"/>
<keyword evidence="4 6" id="KW-0288">FMN</keyword>
<comment type="similarity">
    <text evidence="6">Belongs to the RnfG family.</text>
</comment>
<keyword evidence="6" id="KW-0812">Transmembrane</keyword>
<comment type="subcellular location">
    <subcellularLocation>
        <location evidence="6">Cell membrane</location>
        <topology evidence="6">Single-pass membrane protein</topology>
    </subcellularLocation>
</comment>
<accession>A0A7K1KM04</accession>
<comment type="function">
    <text evidence="6">Part of a membrane-bound complex that couples electron transfer with translocation of ions across the membrane.</text>
</comment>
<dbReference type="PANTHER" id="PTHR36118">
    <property type="entry name" value="ION-TRANSLOCATING OXIDOREDUCTASE COMPLEX SUBUNIT G"/>
    <property type="match status" value="1"/>
</dbReference>
<dbReference type="Proteomes" id="UP000461162">
    <property type="component" value="Unassembled WGS sequence"/>
</dbReference>
<feature type="chain" id="PRO_5029613571" description="Ion-translocating oxidoreductase complex subunit G" evidence="7">
    <location>
        <begin position="24"/>
        <end position="196"/>
    </location>
</feature>
<sequence length="196" mass="20909">MREALRMILVLSLICGLSGLTLAAVRQATGPRIEEQVLTFVQGPALQQIFTAADNHPVQDRVAVDLEGETVTVFPAMVDGRLTGVAFETFGRGYGGDIGVMVGFLVADDSLAGIGITTHKETPGLGSRVVEPEFREQFARRPGHDLALHSQGGDIAAVAGATFSSTATVAAINEAIRKYSRIKDRLPEHWGLQDTP</sequence>
<keyword evidence="6" id="KW-1278">Translocase</keyword>
<dbReference type="NCBIfam" id="NF045876">
    <property type="entry name" value="RnfG_DVU2794"/>
    <property type="match status" value="1"/>
</dbReference>
<dbReference type="RefSeq" id="WP_155932771.1">
    <property type="nucleotide sequence ID" value="NZ_WODC01000002.1"/>
</dbReference>
<dbReference type="HAMAP" id="MF_00479">
    <property type="entry name" value="RsxG_RnfG"/>
    <property type="match status" value="1"/>
</dbReference>
<dbReference type="SMART" id="SM00900">
    <property type="entry name" value="FMN_bind"/>
    <property type="match status" value="1"/>
</dbReference>
<dbReference type="GO" id="GO:0010181">
    <property type="term" value="F:FMN binding"/>
    <property type="evidence" value="ECO:0007669"/>
    <property type="project" value="InterPro"/>
</dbReference>